<dbReference type="Proteomes" id="UP000054683">
    <property type="component" value="Unassembled WGS sequence"/>
</dbReference>
<dbReference type="AlphaFoldDB" id="A0A158IJB0"/>
<dbReference type="EC" id="2.7.1.170" evidence="1"/>
<dbReference type="GO" id="GO:0097175">
    <property type="term" value="P:1,6-anhydro-N-acetyl-beta-muramic acid catabolic process"/>
    <property type="evidence" value="ECO:0007669"/>
    <property type="project" value="UniProtKB-UniRule"/>
</dbReference>
<dbReference type="PANTHER" id="PTHR30605:SF0">
    <property type="entry name" value="ANHYDRO-N-ACETYLMURAMIC ACID KINASE"/>
    <property type="match status" value="1"/>
</dbReference>
<keyword evidence="1" id="KW-0808">Transferase</keyword>
<dbReference type="EMBL" id="FCOK02000052">
    <property type="protein sequence ID" value="SAL56339.1"/>
    <property type="molecule type" value="Genomic_DNA"/>
</dbReference>
<feature type="binding site" evidence="1">
    <location>
        <begin position="100"/>
        <end position="107"/>
    </location>
    <ligand>
        <name>ATP</name>
        <dbReference type="ChEBI" id="CHEBI:30616"/>
    </ligand>
</feature>
<reference evidence="2 3" key="1">
    <citation type="submission" date="2016-01" db="EMBL/GenBank/DDBJ databases">
        <authorList>
            <person name="Oliw E.H."/>
        </authorList>
    </citation>
    <scope>NUCLEOTIDE SEQUENCE [LARGE SCALE GENOMIC DNA]</scope>
    <source>
        <strain evidence="2">LMG 27134</strain>
    </source>
</reference>
<protein>
    <recommendedName>
        <fullName evidence="1">Anhydro-N-acetylmuramic acid kinase</fullName>
        <ecNumber evidence="1">2.7.1.170</ecNumber>
    </recommendedName>
    <alternativeName>
        <fullName evidence="1">AnhMurNAc kinase</fullName>
    </alternativeName>
</protein>
<name>A0A158IJB0_9BURK</name>
<keyword evidence="1" id="KW-0119">Carbohydrate metabolism</keyword>
<gene>
    <name evidence="1" type="primary">anmK</name>
    <name evidence="2" type="ORF">AWB69_06093</name>
</gene>
<dbReference type="SUPFAM" id="SSF53067">
    <property type="entry name" value="Actin-like ATPase domain"/>
    <property type="match status" value="1"/>
</dbReference>
<keyword evidence="1" id="KW-0067">ATP-binding</keyword>
<dbReference type="Gene3D" id="3.30.420.40">
    <property type="match status" value="2"/>
</dbReference>
<dbReference type="NCBIfam" id="NF007139">
    <property type="entry name" value="PRK09585.1-3"/>
    <property type="match status" value="1"/>
</dbReference>
<organism evidence="2 3">
    <name type="scientific">Caballeronia udeis</name>
    <dbReference type="NCBI Taxonomy" id="1232866"/>
    <lineage>
        <taxon>Bacteria</taxon>
        <taxon>Pseudomonadati</taxon>
        <taxon>Pseudomonadota</taxon>
        <taxon>Betaproteobacteria</taxon>
        <taxon>Burkholderiales</taxon>
        <taxon>Burkholderiaceae</taxon>
        <taxon>Caballeronia</taxon>
    </lineage>
</organism>
<accession>A0A158IJB0</accession>
<evidence type="ECO:0000313" key="3">
    <source>
        <dbReference type="Proteomes" id="UP000054683"/>
    </source>
</evidence>
<dbReference type="GO" id="GO:0009254">
    <property type="term" value="P:peptidoglycan turnover"/>
    <property type="evidence" value="ECO:0007669"/>
    <property type="project" value="UniProtKB-UniRule"/>
</dbReference>
<comment type="catalytic activity">
    <reaction evidence="1">
        <text>1,6-anhydro-N-acetyl-beta-muramate + ATP + H2O = N-acetyl-D-muramate 6-phosphate + ADP + H(+)</text>
        <dbReference type="Rhea" id="RHEA:24952"/>
        <dbReference type="ChEBI" id="CHEBI:15377"/>
        <dbReference type="ChEBI" id="CHEBI:15378"/>
        <dbReference type="ChEBI" id="CHEBI:30616"/>
        <dbReference type="ChEBI" id="CHEBI:58690"/>
        <dbReference type="ChEBI" id="CHEBI:58722"/>
        <dbReference type="ChEBI" id="CHEBI:456216"/>
        <dbReference type="EC" id="2.7.1.170"/>
    </reaction>
</comment>
<comment type="pathway">
    <text evidence="1">Amino-sugar metabolism; 1,6-anhydro-N-acetylmuramate degradation.</text>
</comment>
<evidence type="ECO:0000256" key="1">
    <source>
        <dbReference type="HAMAP-Rule" id="MF_01270"/>
    </source>
</evidence>
<comment type="pathway">
    <text evidence="1">Cell wall biogenesis; peptidoglycan recycling.</text>
</comment>
<keyword evidence="1 2" id="KW-0418">Kinase</keyword>
<sequence>MSPAFAPFSPCVDRLAMFRTAWLRKRSAKHSQMASGLTSRLDAWIIGPSRRFGRTNCTNARSNSGYWRPRIEQESNVARRTEAIETGGMADGVYFGLMSGTSMDGVDGIAVQFTAGKPPVVLGEAHVGFSQGLRDALFALQAPGDNELEREALAANALATRYAVCCHELASMSGYSSAKVRAIGVHGQTVRHRPEKGYTRQINNPALLAEMTNIDIVADFRSRDVAAGGQGAPLVPAFHATIFGSKDETRVVCNLGGISNITILAPNGSVHGFDCGPANALLDEWAYRHLKRPFDEGGRFAAQGQVHRPLLNALLNEPFFEQQPPKSTGRDLFNPAWLNAKLVGFEKVSPEDVQATLVALTAITVAREIERHASDCRAVYVCGGGARNPVLMQAIEQALGESGVAGVPVMTTDALGVPPQQVEALAFAWLAMRCVARKPGNVSTVTGAAGERVLGAIYPR</sequence>
<dbReference type="InterPro" id="IPR043129">
    <property type="entry name" value="ATPase_NBD"/>
</dbReference>
<dbReference type="GO" id="GO:0016773">
    <property type="term" value="F:phosphotransferase activity, alcohol group as acceptor"/>
    <property type="evidence" value="ECO:0007669"/>
    <property type="project" value="UniProtKB-UniRule"/>
</dbReference>
<dbReference type="UniPathway" id="UPA00544"/>
<dbReference type="UniPathway" id="UPA00343"/>
<keyword evidence="1" id="KW-0547">Nucleotide-binding</keyword>
<dbReference type="InterPro" id="IPR005338">
    <property type="entry name" value="Anhydro_N_Ac-Mur_kinase"/>
</dbReference>
<dbReference type="PANTHER" id="PTHR30605">
    <property type="entry name" value="ANHYDRO-N-ACETYLMURAMIC ACID KINASE"/>
    <property type="match status" value="1"/>
</dbReference>
<proteinExistence type="inferred from homology"/>
<comment type="function">
    <text evidence="1">Catalyzes the specific phosphorylation of 1,6-anhydro-N-acetylmuramic acid (anhMurNAc) with the simultaneous cleavage of the 1,6-anhydro ring, generating MurNAc-6-P. Is required for the utilization of anhMurNAc either imported from the medium or derived from its own cell wall murein, and thus plays a role in cell wall recycling.</text>
</comment>
<evidence type="ECO:0000313" key="2">
    <source>
        <dbReference type="EMBL" id="SAL56339.1"/>
    </source>
</evidence>
<dbReference type="GO" id="GO:0006040">
    <property type="term" value="P:amino sugar metabolic process"/>
    <property type="evidence" value="ECO:0007669"/>
    <property type="project" value="InterPro"/>
</dbReference>
<dbReference type="NCBIfam" id="NF007140">
    <property type="entry name" value="PRK09585.1-4"/>
    <property type="match status" value="1"/>
</dbReference>
<dbReference type="GO" id="GO:0005524">
    <property type="term" value="F:ATP binding"/>
    <property type="evidence" value="ECO:0007669"/>
    <property type="project" value="UniProtKB-UniRule"/>
</dbReference>
<comment type="similarity">
    <text evidence="1">Belongs to the anhydro-N-acetylmuramic acid kinase family.</text>
</comment>
<dbReference type="GO" id="GO:0016301">
    <property type="term" value="F:kinase activity"/>
    <property type="evidence" value="ECO:0007669"/>
    <property type="project" value="UniProtKB-KW"/>
</dbReference>
<dbReference type="Pfam" id="PF03702">
    <property type="entry name" value="AnmK"/>
    <property type="match status" value="1"/>
</dbReference>
<dbReference type="CDD" id="cd24050">
    <property type="entry name" value="ASKHA_NBD_ANMK"/>
    <property type="match status" value="1"/>
</dbReference>
<dbReference type="HAMAP" id="MF_01270">
    <property type="entry name" value="AnhMurNAc_kinase"/>
    <property type="match status" value="1"/>
</dbReference>